<dbReference type="EMBL" id="VUYU01000036">
    <property type="protein sequence ID" value="NHZ37925.1"/>
    <property type="molecule type" value="Genomic_DNA"/>
</dbReference>
<comment type="caution">
    <text evidence="1">The sequence shown here is derived from an EMBL/GenBank/DDBJ whole genome shotgun (WGS) entry which is preliminary data.</text>
</comment>
<reference evidence="1 2" key="1">
    <citation type="submission" date="2019-09" db="EMBL/GenBank/DDBJ databases">
        <title>Taxonomy of Antarctic Massilia spp.: description of Massilia rubra sp. nov., Massilia aquatica sp. nov., Massilia mucilaginosa sp. nov., Massilia frigida sp. nov. isolated from streams, lakes and regoliths.</title>
        <authorList>
            <person name="Holochova P."/>
            <person name="Sedlacek I."/>
            <person name="Kralova S."/>
            <person name="Maslanova I."/>
            <person name="Busse H.-J."/>
            <person name="Stankova E."/>
            <person name="Vrbovska V."/>
            <person name="Kovarovic V."/>
            <person name="Bartak M."/>
            <person name="Svec P."/>
            <person name="Pantucek R."/>
        </authorList>
    </citation>
    <scope>NUCLEOTIDE SEQUENCE [LARGE SCALE GENOMIC DNA]</scope>
    <source>
        <strain evidence="1 2">CCM 8692</strain>
    </source>
</reference>
<keyword evidence="2" id="KW-1185">Reference proteome</keyword>
<name>A0ABX0LTH9_9BURK</name>
<protein>
    <submittedName>
        <fullName evidence="1">Transposase</fullName>
    </submittedName>
</protein>
<dbReference type="Proteomes" id="UP000785613">
    <property type="component" value="Unassembled WGS sequence"/>
</dbReference>
<accession>A0ABX0LTH9</accession>
<sequence>MTEAKKRKVHSEDFKAKVGLEAVRDVKTVNEIAQLHGVAGSILLRGVGSNGGAGQPRVYVAIR</sequence>
<evidence type="ECO:0000313" key="2">
    <source>
        <dbReference type="Proteomes" id="UP000785613"/>
    </source>
</evidence>
<gene>
    <name evidence="1" type="ORF">F0185_30670</name>
</gene>
<organism evidence="1 2">
    <name type="scientific">Massilia rubra</name>
    <dbReference type="NCBI Taxonomy" id="2607910"/>
    <lineage>
        <taxon>Bacteria</taxon>
        <taxon>Pseudomonadati</taxon>
        <taxon>Pseudomonadota</taxon>
        <taxon>Betaproteobacteria</taxon>
        <taxon>Burkholderiales</taxon>
        <taxon>Oxalobacteraceae</taxon>
        <taxon>Telluria group</taxon>
        <taxon>Massilia</taxon>
    </lineage>
</organism>
<proteinExistence type="predicted"/>
<evidence type="ECO:0000313" key="1">
    <source>
        <dbReference type="EMBL" id="NHZ37925.1"/>
    </source>
</evidence>